<accession>M2ZDR3</accession>
<dbReference type="Proteomes" id="UP000016932">
    <property type="component" value="Unassembled WGS sequence"/>
</dbReference>
<sequence length="172" mass="18714">MPPPIAPFQPPTIPPPKLKDLIDGALITNGYINEDISTTYHAQDLHAAIRYLAPRIQPMKSELANISNELSLEFQTAQNSARAAGNHPLVTSLQTQAAMSQASTHVTETVQAPPEAELRRTSAMDSAQILTKLVLCVYSGEASVAGAKRKIEELRLGRLDGRFSQKVGVQRF</sequence>
<proteinExistence type="predicted"/>
<dbReference type="AlphaFoldDB" id="M2ZDR3"/>
<evidence type="ECO:0000313" key="2">
    <source>
        <dbReference type="Proteomes" id="UP000016932"/>
    </source>
</evidence>
<gene>
    <name evidence="1" type="ORF">MYCFIDRAFT_83190</name>
</gene>
<dbReference type="VEuPathDB" id="FungiDB:MYCFIDRAFT_83190"/>
<keyword evidence="2" id="KW-1185">Reference proteome</keyword>
<dbReference type="RefSeq" id="XP_007932023.1">
    <property type="nucleotide sequence ID" value="XM_007933832.1"/>
</dbReference>
<reference evidence="1 2" key="1">
    <citation type="journal article" date="2012" name="PLoS Pathog.">
        <title>Diverse lifestyles and strategies of plant pathogenesis encoded in the genomes of eighteen Dothideomycetes fungi.</title>
        <authorList>
            <person name="Ohm R.A."/>
            <person name="Feau N."/>
            <person name="Henrissat B."/>
            <person name="Schoch C.L."/>
            <person name="Horwitz B.A."/>
            <person name="Barry K.W."/>
            <person name="Condon B.J."/>
            <person name="Copeland A.C."/>
            <person name="Dhillon B."/>
            <person name="Glaser F."/>
            <person name="Hesse C.N."/>
            <person name="Kosti I."/>
            <person name="LaButti K."/>
            <person name="Lindquist E.A."/>
            <person name="Lucas S."/>
            <person name="Salamov A.A."/>
            <person name="Bradshaw R.E."/>
            <person name="Ciuffetti L."/>
            <person name="Hamelin R.C."/>
            <person name="Kema G.H.J."/>
            <person name="Lawrence C."/>
            <person name="Scott J.A."/>
            <person name="Spatafora J.W."/>
            <person name="Turgeon B.G."/>
            <person name="de Wit P.J.G.M."/>
            <person name="Zhong S."/>
            <person name="Goodwin S.B."/>
            <person name="Grigoriev I.V."/>
        </authorList>
    </citation>
    <scope>NUCLEOTIDE SEQUENCE [LARGE SCALE GENOMIC DNA]</scope>
    <source>
        <strain evidence="1 2">CIRAD86</strain>
    </source>
</reference>
<dbReference type="KEGG" id="pfj:MYCFIDRAFT_83190"/>
<dbReference type="HOGENOM" id="CLU_1555942_0_0_1"/>
<dbReference type="EMBL" id="KB446566">
    <property type="protein sequence ID" value="EME77234.1"/>
    <property type="molecule type" value="Genomic_DNA"/>
</dbReference>
<dbReference type="GeneID" id="19342026"/>
<dbReference type="OrthoDB" id="10396924at2759"/>
<name>M2ZDR3_PSEFD</name>
<protein>
    <submittedName>
        <fullName evidence="1">Uncharacterized protein</fullName>
    </submittedName>
</protein>
<evidence type="ECO:0000313" key="1">
    <source>
        <dbReference type="EMBL" id="EME77234.1"/>
    </source>
</evidence>
<organism evidence="1 2">
    <name type="scientific">Pseudocercospora fijiensis (strain CIRAD86)</name>
    <name type="common">Black leaf streak disease fungus</name>
    <name type="synonym">Mycosphaerella fijiensis</name>
    <dbReference type="NCBI Taxonomy" id="383855"/>
    <lineage>
        <taxon>Eukaryota</taxon>
        <taxon>Fungi</taxon>
        <taxon>Dikarya</taxon>
        <taxon>Ascomycota</taxon>
        <taxon>Pezizomycotina</taxon>
        <taxon>Dothideomycetes</taxon>
        <taxon>Dothideomycetidae</taxon>
        <taxon>Mycosphaerellales</taxon>
        <taxon>Mycosphaerellaceae</taxon>
        <taxon>Pseudocercospora</taxon>
    </lineage>
</organism>